<gene>
    <name evidence="1" type="ORF">G8759_12745</name>
</gene>
<evidence type="ECO:0000313" key="2">
    <source>
        <dbReference type="Proteomes" id="UP000501802"/>
    </source>
</evidence>
<proteinExistence type="predicted"/>
<keyword evidence="2" id="KW-1185">Reference proteome</keyword>
<dbReference type="RefSeq" id="WP_167208499.1">
    <property type="nucleotide sequence ID" value="NZ_CP050063.1"/>
</dbReference>
<sequence length="51" mass="5748">MAFGTIVIHKIDASYSALPDTLYGIRYFGTARFSYYFFDQSATACYSLMTA</sequence>
<name>A0A6G9AMC5_9BACT</name>
<evidence type="ECO:0000313" key="1">
    <source>
        <dbReference type="EMBL" id="QIP13435.1"/>
    </source>
</evidence>
<dbReference type="EMBL" id="CP050063">
    <property type="protein sequence ID" value="QIP13435.1"/>
    <property type="molecule type" value="Genomic_DNA"/>
</dbReference>
<organism evidence="1 2">
    <name type="scientific">Spirosoma aureum</name>
    <dbReference type="NCBI Taxonomy" id="2692134"/>
    <lineage>
        <taxon>Bacteria</taxon>
        <taxon>Pseudomonadati</taxon>
        <taxon>Bacteroidota</taxon>
        <taxon>Cytophagia</taxon>
        <taxon>Cytophagales</taxon>
        <taxon>Cytophagaceae</taxon>
        <taxon>Spirosoma</taxon>
    </lineage>
</organism>
<dbReference type="KEGG" id="spib:G8759_12745"/>
<accession>A0A6G9AMC5</accession>
<dbReference type="Proteomes" id="UP000501802">
    <property type="component" value="Chromosome"/>
</dbReference>
<dbReference type="AlphaFoldDB" id="A0A6G9AMC5"/>
<reference evidence="1 2" key="1">
    <citation type="submission" date="2020-03" db="EMBL/GenBank/DDBJ databases">
        <authorList>
            <person name="Kim M.K."/>
        </authorList>
    </citation>
    <scope>NUCLEOTIDE SEQUENCE [LARGE SCALE GENOMIC DNA]</scope>
    <source>
        <strain evidence="1 2">BT328</strain>
    </source>
</reference>
<protein>
    <submittedName>
        <fullName evidence="1">Uncharacterized protein</fullName>
    </submittedName>
</protein>